<dbReference type="AlphaFoldDB" id="C7R8Q2"/>
<dbReference type="PROSITE" id="PS51257">
    <property type="entry name" value="PROKAR_LIPOPROTEIN"/>
    <property type="match status" value="1"/>
</dbReference>
<feature type="region of interest" description="Disordered" evidence="1">
    <location>
        <begin position="39"/>
        <end position="70"/>
    </location>
</feature>
<evidence type="ECO:0000256" key="1">
    <source>
        <dbReference type="SAM" id="MobiDB-lite"/>
    </source>
</evidence>
<accession>C7R8Q2</accession>
<sequence length="70" mass="8246">MYKWLSLILITLTLTACSNEEKESDKLLSDYKNQQLDKAKQVEEEMQKRVDNLDQQLKDATENKEDDQPN</sequence>
<dbReference type="EMBL" id="CP001707">
    <property type="protein sequence ID" value="ACV25915.1"/>
    <property type="molecule type" value="Genomic_DNA"/>
</dbReference>
<evidence type="ECO:0000313" key="3">
    <source>
        <dbReference type="Proteomes" id="UP000001231"/>
    </source>
</evidence>
<dbReference type="InParanoid" id="C7R8Q2"/>
<keyword evidence="3" id="KW-1185">Reference proteome</keyword>
<reference evidence="2 3" key="1">
    <citation type="journal article" date="2009" name="Stand. Genomic Sci.">
        <title>Complete genome sequence of Kangiella koreensis type strain (SW-125).</title>
        <authorList>
            <person name="Han C."/>
            <person name="Sikorski J."/>
            <person name="Lapidus A."/>
            <person name="Nolan M."/>
            <person name="Glavina Del Rio T."/>
            <person name="Tice H."/>
            <person name="Cheng J.F."/>
            <person name="Lucas S."/>
            <person name="Chen F."/>
            <person name="Copeland A."/>
            <person name="Ivanova N."/>
            <person name="Mavromatis K."/>
            <person name="Ovchinnikova G."/>
            <person name="Pati A."/>
            <person name="Bruce D."/>
            <person name="Goodwin L."/>
            <person name="Pitluck S."/>
            <person name="Chen A."/>
            <person name="Palaniappan K."/>
            <person name="Land M."/>
            <person name="Hauser L."/>
            <person name="Chang Y.J."/>
            <person name="Jeffries C.D."/>
            <person name="Chain P."/>
            <person name="Saunders E."/>
            <person name="Brettin T."/>
            <person name="Goker M."/>
            <person name="Tindall B.J."/>
            <person name="Bristow J."/>
            <person name="Eisen J.A."/>
            <person name="Markowitz V."/>
            <person name="Hugenholtz P."/>
            <person name="Kyrpides N.C."/>
            <person name="Klenk H.P."/>
            <person name="Detter J.C."/>
        </authorList>
    </citation>
    <scope>NUCLEOTIDE SEQUENCE [LARGE SCALE GENOMIC DNA]</scope>
    <source>
        <strain evidence="3">DSM 16069 / KCTC 12182 / SW-125</strain>
    </source>
</reference>
<dbReference type="Proteomes" id="UP000001231">
    <property type="component" value="Chromosome"/>
</dbReference>
<dbReference type="HOGENOM" id="CLU_203154_0_0_6"/>
<proteinExistence type="predicted"/>
<dbReference type="STRING" id="523791.Kkor_0495"/>
<gene>
    <name evidence="2" type="ordered locus">Kkor_0495</name>
</gene>
<evidence type="ECO:0008006" key="4">
    <source>
        <dbReference type="Google" id="ProtNLM"/>
    </source>
</evidence>
<organism evidence="2 3">
    <name type="scientific">Kangiella koreensis (strain DSM 16069 / JCM 12317 / KCTC 12182 / SW-125)</name>
    <dbReference type="NCBI Taxonomy" id="523791"/>
    <lineage>
        <taxon>Bacteria</taxon>
        <taxon>Pseudomonadati</taxon>
        <taxon>Pseudomonadota</taxon>
        <taxon>Gammaproteobacteria</taxon>
        <taxon>Kangiellales</taxon>
        <taxon>Kangiellaceae</taxon>
        <taxon>Kangiella</taxon>
    </lineage>
</organism>
<evidence type="ECO:0000313" key="2">
    <source>
        <dbReference type="EMBL" id="ACV25915.1"/>
    </source>
</evidence>
<dbReference type="RefSeq" id="WP_012800429.1">
    <property type="nucleotide sequence ID" value="NC_013166.1"/>
</dbReference>
<dbReference type="KEGG" id="kko:Kkor_0495"/>
<dbReference type="OrthoDB" id="6198604at2"/>
<name>C7R8Q2_KANKD</name>
<protein>
    <recommendedName>
        <fullName evidence="4">Lipoprotein</fullName>
    </recommendedName>
</protein>